<accession>A0ABX0I0V5</accession>
<protein>
    <submittedName>
        <fullName evidence="2">Rhodanese-like domain-containing protein</fullName>
    </submittedName>
</protein>
<dbReference type="Pfam" id="PF00581">
    <property type="entry name" value="Rhodanese"/>
    <property type="match status" value="1"/>
</dbReference>
<dbReference type="RefSeq" id="WP_166075864.1">
    <property type="nucleotide sequence ID" value="NZ_JAAJBT010000001.1"/>
</dbReference>
<evidence type="ECO:0000313" key="2">
    <source>
        <dbReference type="EMBL" id="NHM00828.1"/>
    </source>
</evidence>
<dbReference type="Proteomes" id="UP000800984">
    <property type="component" value="Unassembled WGS sequence"/>
</dbReference>
<sequence length="102" mass="11231">MGILDFLGFGDKSKQIAEFTAKNAIIIDVRTYEEFAGGHIKNSKNMPLQVIESKINDIKKLNQPVIACCRTGRRSGIAAMILKKHGIEAMNGGGWNSLQKKL</sequence>
<feature type="domain" description="Rhodanese" evidence="1">
    <location>
        <begin position="20"/>
        <end position="100"/>
    </location>
</feature>
<keyword evidence="3" id="KW-1185">Reference proteome</keyword>
<dbReference type="PROSITE" id="PS50206">
    <property type="entry name" value="RHODANESE_3"/>
    <property type="match status" value="1"/>
</dbReference>
<dbReference type="EMBL" id="JAAJBT010000001">
    <property type="protein sequence ID" value="NHM00828.1"/>
    <property type="molecule type" value="Genomic_DNA"/>
</dbReference>
<dbReference type="PANTHER" id="PTHR43031:SF1">
    <property type="entry name" value="PYRIDINE NUCLEOTIDE-DISULPHIDE OXIDOREDUCTASE"/>
    <property type="match status" value="1"/>
</dbReference>
<dbReference type="SMART" id="SM00450">
    <property type="entry name" value="RHOD"/>
    <property type="match status" value="1"/>
</dbReference>
<reference evidence="2 3" key="1">
    <citation type="submission" date="2020-02" db="EMBL/GenBank/DDBJ databases">
        <authorList>
            <person name="Chen W.-M."/>
        </authorList>
    </citation>
    <scope>NUCLEOTIDE SEQUENCE [LARGE SCALE GENOMIC DNA]</scope>
    <source>
        <strain evidence="2 3">KDG-16</strain>
    </source>
</reference>
<dbReference type="SUPFAM" id="SSF52821">
    <property type="entry name" value="Rhodanese/Cell cycle control phosphatase"/>
    <property type="match status" value="1"/>
</dbReference>
<name>A0ABX0I0V5_9FLAO</name>
<dbReference type="Gene3D" id="3.40.250.10">
    <property type="entry name" value="Rhodanese-like domain"/>
    <property type="match status" value="1"/>
</dbReference>
<dbReference type="CDD" id="cd00158">
    <property type="entry name" value="RHOD"/>
    <property type="match status" value="1"/>
</dbReference>
<evidence type="ECO:0000259" key="1">
    <source>
        <dbReference type="PROSITE" id="PS50206"/>
    </source>
</evidence>
<dbReference type="InterPro" id="IPR036873">
    <property type="entry name" value="Rhodanese-like_dom_sf"/>
</dbReference>
<comment type="caution">
    <text evidence="2">The sequence shown here is derived from an EMBL/GenBank/DDBJ whole genome shotgun (WGS) entry which is preliminary data.</text>
</comment>
<proteinExistence type="predicted"/>
<organism evidence="2 3">
    <name type="scientific">Flavobacterium difficile</name>
    <dbReference type="NCBI Taxonomy" id="2709659"/>
    <lineage>
        <taxon>Bacteria</taxon>
        <taxon>Pseudomonadati</taxon>
        <taxon>Bacteroidota</taxon>
        <taxon>Flavobacteriia</taxon>
        <taxon>Flavobacteriales</taxon>
        <taxon>Flavobacteriaceae</taxon>
        <taxon>Flavobacterium</taxon>
    </lineage>
</organism>
<evidence type="ECO:0000313" key="3">
    <source>
        <dbReference type="Proteomes" id="UP000800984"/>
    </source>
</evidence>
<dbReference type="InterPro" id="IPR001763">
    <property type="entry name" value="Rhodanese-like_dom"/>
</dbReference>
<dbReference type="InterPro" id="IPR050229">
    <property type="entry name" value="GlpE_sulfurtransferase"/>
</dbReference>
<dbReference type="PANTHER" id="PTHR43031">
    <property type="entry name" value="FAD-DEPENDENT OXIDOREDUCTASE"/>
    <property type="match status" value="1"/>
</dbReference>
<gene>
    <name evidence="2" type="ORF">G4D72_01735</name>
</gene>